<dbReference type="PROSITE" id="PS01186">
    <property type="entry name" value="EGF_2"/>
    <property type="match status" value="2"/>
</dbReference>
<keyword evidence="3" id="KW-0677">Repeat</keyword>
<keyword evidence="7" id="KW-0472">Membrane</keyword>
<evidence type="ECO:0000256" key="3">
    <source>
        <dbReference type="ARBA" id="ARBA00022737"/>
    </source>
</evidence>
<dbReference type="STRING" id="70415.A0A5S6QX00"/>
<dbReference type="PROSITE" id="PS00022">
    <property type="entry name" value="EGF_1"/>
    <property type="match status" value="3"/>
</dbReference>
<dbReference type="GO" id="GO:0005509">
    <property type="term" value="F:calcium ion binding"/>
    <property type="evidence" value="ECO:0007669"/>
    <property type="project" value="InterPro"/>
</dbReference>
<comment type="caution">
    <text evidence="5">Lacks conserved residue(s) required for the propagation of feature annotation.</text>
</comment>
<evidence type="ECO:0000256" key="1">
    <source>
        <dbReference type="ARBA" id="ARBA00022536"/>
    </source>
</evidence>
<name>A0A5S6QX00_TRIMR</name>
<reference evidence="10" key="1">
    <citation type="submission" date="2019-12" db="UniProtKB">
        <authorList>
            <consortium name="WormBaseParasite"/>
        </authorList>
    </citation>
    <scope>IDENTIFICATION</scope>
</reference>
<feature type="disulfide bond" evidence="5">
    <location>
        <begin position="368"/>
        <end position="385"/>
    </location>
</feature>
<dbReference type="PANTHER" id="PTHR24049:SF22">
    <property type="entry name" value="DROSOPHILA CRUMBS HOMOLOG"/>
    <property type="match status" value="1"/>
</dbReference>
<keyword evidence="2" id="KW-0732">Signal</keyword>
<dbReference type="FunFam" id="2.10.25.10:FF:000118">
    <property type="entry name" value="protein delta homolog 2"/>
    <property type="match status" value="1"/>
</dbReference>
<feature type="disulfide bond" evidence="5">
    <location>
        <begin position="427"/>
        <end position="436"/>
    </location>
</feature>
<dbReference type="InterPro" id="IPR001881">
    <property type="entry name" value="EGF-like_Ca-bd_dom"/>
</dbReference>
<sequence>MEPNHQFNNLCQRLYKNAYVYGITSTGDIKVEDWWDTMTTYAGMVITEAHRVDDVYYGWFFKYYKIHKYTWYYQSGDKVQYVSGTRGYVDDGDTQVYGDHVHSHWWIFRSKWYNDRFNTGKYPKCSIVKVGTTGVYPHDIIECARLGTYENLWMLCHHDNYKDCETENIIGCQYINRTVAGEHQEGWYESHRQIKVPAEAPYGLDCTDEHIVGEKCTPVCSGSMTSWTQMKTKCAKGGKFTSVRYQAKTPDDNVNECSDKNPSCCKSTMVLAAEDCYEYDESLTVKLTAVSCKNGGKLQKASSGHNMCACKSGFKGITCEDDMCKDACKNGATCVAKASEPVCVCLPGFTGKQCEIALMLCSEEKLMCKNGGSCVWLEGNTGSYCKCPKEYGGEHCESKTEYCNKDTCNDNGVCHNVTETHSFWCRCNDGYTGKKCETSKENIGYQFSQFTEGQSPFYVYLGIGLSLTLLFLVCTTGTAIHHHRRKRRRGRHGSDMSSYSSAFSSRFASTLSRFSTFGSTKASSRMNSKTMTKSRAPSKSRKG</sequence>
<evidence type="ECO:0000256" key="2">
    <source>
        <dbReference type="ARBA" id="ARBA00022729"/>
    </source>
</evidence>
<proteinExistence type="predicted"/>
<dbReference type="Pfam" id="PF00008">
    <property type="entry name" value="EGF"/>
    <property type="match status" value="1"/>
</dbReference>
<keyword evidence="9" id="KW-1185">Reference proteome</keyword>
<dbReference type="InterPro" id="IPR051022">
    <property type="entry name" value="Notch_Cell-Fate_Det"/>
</dbReference>
<evidence type="ECO:0000259" key="8">
    <source>
        <dbReference type="PROSITE" id="PS50026"/>
    </source>
</evidence>
<feature type="transmembrane region" description="Helical" evidence="7">
    <location>
        <begin position="457"/>
        <end position="480"/>
    </location>
</feature>
<dbReference type="WBParaSite" id="TMUE_3000011785.1">
    <property type="protein sequence ID" value="TMUE_3000011785.1"/>
    <property type="gene ID" value="WBGene00301399"/>
</dbReference>
<feature type="domain" description="EGF-like" evidence="8">
    <location>
        <begin position="357"/>
        <end position="397"/>
    </location>
</feature>
<dbReference type="SUPFAM" id="SSF57196">
    <property type="entry name" value="EGF/Laminin"/>
    <property type="match status" value="3"/>
</dbReference>
<dbReference type="GO" id="GO:0005886">
    <property type="term" value="C:plasma membrane"/>
    <property type="evidence" value="ECO:0007669"/>
    <property type="project" value="TreeGrafter"/>
</dbReference>
<evidence type="ECO:0000256" key="5">
    <source>
        <dbReference type="PROSITE-ProRule" id="PRU00076"/>
    </source>
</evidence>
<dbReference type="Gene3D" id="2.10.25.10">
    <property type="entry name" value="Laminin"/>
    <property type="match status" value="3"/>
</dbReference>
<feature type="disulfide bond" evidence="5">
    <location>
        <begin position="387"/>
        <end position="396"/>
    </location>
</feature>
<keyword evidence="7" id="KW-0812">Transmembrane</keyword>
<dbReference type="SMART" id="SM00179">
    <property type="entry name" value="EGF_CA"/>
    <property type="match status" value="2"/>
</dbReference>
<feature type="disulfide bond" evidence="5">
    <location>
        <begin position="324"/>
        <end position="334"/>
    </location>
</feature>
<feature type="compositionally biased region" description="Polar residues" evidence="6">
    <location>
        <begin position="518"/>
        <end position="535"/>
    </location>
</feature>
<feature type="domain" description="EGF-like" evidence="8">
    <location>
        <begin position="320"/>
        <end position="355"/>
    </location>
</feature>
<organism evidence="9 10">
    <name type="scientific">Trichuris muris</name>
    <name type="common">Mouse whipworm</name>
    <dbReference type="NCBI Taxonomy" id="70415"/>
    <lineage>
        <taxon>Eukaryota</taxon>
        <taxon>Metazoa</taxon>
        <taxon>Ecdysozoa</taxon>
        <taxon>Nematoda</taxon>
        <taxon>Enoplea</taxon>
        <taxon>Dorylaimia</taxon>
        <taxon>Trichinellida</taxon>
        <taxon>Trichuridae</taxon>
        <taxon>Trichuris</taxon>
    </lineage>
</organism>
<evidence type="ECO:0000256" key="4">
    <source>
        <dbReference type="ARBA" id="ARBA00023157"/>
    </source>
</evidence>
<evidence type="ECO:0000313" key="10">
    <source>
        <dbReference type="WBParaSite" id="TMUE_3000011785.1"/>
    </source>
</evidence>
<dbReference type="CDD" id="cd00054">
    <property type="entry name" value="EGF_CA"/>
    <property type="match status" value="1"/>
</dbReference>
<dbReference type="InterPro" id="IPR000742">
    <property type="entry name" value="EGF"/>
</dbReference>
<keyword evidence="1 5" id="KW-0245">EGF-like domain</keyword>
<evidence type="ECO:0000256" key="7">
    <source>
        <dbReference type="SAM" id="Phobius"/>
    </source>
</evidence>
<accession>A0A5S6QX00</accession>
<evidence type="ECO:0000313" key="9">
    <source>
        <dbReference type="Proteomes" id="UP000046395"/>
    </source>
</evidence>
<dbReference type="GO" id="GO:0045197">
    <property type="term" value="P:establishment or maintenance of epithelial cell apical/basal polarity"/>
    <property type="evidence" value="ECO:0007669"/>
    <property type="project" value="TreeGrafter"/>
</dbReference>
<feature type="disulfide bond" evidence="5">
    <location>
        <begin position="345"/>
        <end position="354"/>
    </location>
</feature>
<feature type="domain" description="EGF-like" evidence="8">
    <location>
        <begin position="399"/>
        <end position="437"/>
    </location>
</feature>
<evidence type="ECO:0000256" key="6">
    <source>
        <dbReference type="SAM" id="MobiDB-lite"/>
    </source>
</evidence>
<feature type="disulfide bond" evidence="5">
    <location>
        <begin position="408"/>
        <end position="425"/>
    </location>
</feature>
<dbReference type="GO" id="GO:0032991">
    <property type="term" value="C:protein-containing complex"/>
    <property type="evidence" value="ECO:0007669"/>
    <property type="project" value="TreeGrafter"/>
</dbReference>
<dbReference type="SMART" id="SM00181">
    <property type="entry name" value="EGF"/>
    <property type="match status" value="4"/>
</dbReference>
<keyword evidence="7" id="KW-1133">Transmembrane helix</keyword>
<feature type="region of interest" description="Disordered" evidence="6">
    <location>
        <begin position="518"/>
        <end position="543"/>
    </location>
</feature>
<protein>
    <submittedName>
        <fullName evidence="10">EGF-like domain-containing protein</fullName>
    </submittedName>
</protein>
<dbReference type="PANTHER" id="PTHR24049">
    <property type="entry name" value="CRUMBS FAMILY MEMBER"/>
    <property type="match status" value="1"/>
</dbReference>
<keyword evidence="4 5" id="KW-1015">Disulfide bond</keyword>
<dbReference type="PROSITE" id="PS50026">
    <property type="entry name" value="EGF_3"/>
    <property type="match status" value="3"/>
</dbReference>
<dbReference type="Proteomes" id="UP000046395">
    <property type="component" value="Unassembled WGS sequence"/>
</dbReference>
<dbReference type="AlphaFoldDB" id="A0A5S6QX00"/>
<dbReference type="GO" id="GO:0007157">
    <property type="term" value="P:heterophilic cell-cell adhesion via plasma membrane cell adhesion molecules"/>
    <property type="evidence" value="ECO:0007669"/>
    <property type="project" value="TreeGrafter"/>
</dbReference>